<evidence type="ECO:0000313" key="1">
    <source>
        <dbReference type="EMBL" id="PSU25397.1"/>
    </source>
</evidence>
<proteinExistence type="predicted"/>
<reference evidence="1 2" key="1">
    <citation type="submission" date="2018-03" db="EMBL/GenBank/DDBJ databases">
        <title>Whole genome sequencing of Histamine producing bacteria.</title>
        <authorList>
            <person name="Butler K."/>
        </authorList>
    </citation>
    <scope>NUCLEOTIDE SEQUENCE [LARGE SCALE GENOMIC DNA]</scope>
    <source>
        <strain evidence="1 2">BS2</strain>
    </source>
</reference>
<dbReference type="AlphaFoldDB" id="A0A2T3IG01"/>
<sequence>MSNELTPPHGQFILFQSAEGNTQVECRFEADSLWLNQNQIAELYQKTIPTINEHLSNIYKEGEIEQNATIRNYRIVRQEGSRQVSREVAHYNLEAVLAVGYRVRSKQGTQFRQWATNTLKTYLTKGFVMDDERLKEPDNSQYFDELLNRIRDIRSSEKIFWRKVCDIYATSIDYDGKASTSLTFFAGVQNKMHWAAHGHTAAEVIFERISADKPDLGLTNFKGKESGKAPTRKEVVVGKNYLSEQELDTLNRLVTSYLEFAELQARNGKLMRMADWAKKLNDFLALSDFDILTHAGKVSAAQAKQKAEVEYNKYRRIIDASPTQVDKDLAAVVKQLEKKS</sequence>
<dbReference type="PIRSF" id="PIRSF015268">
    <property type="entry name" value="Virulence_RhuM"/>
    <property type="match status" value="1"/>
</dbReference>
<organism evidence="1 2">
    <name type="scientific">Photobacterium aquimaris</name>
    <dbReference type="NCBI Taxonomy" id="512643"/>
    <lineage>
        <taxon>Bacteria</taxon>
        <taxon>Pseudomonadati</taxon>
        <taxon>Pseudomonadota</taxon>
        <taxon>Gammaproteobacteria</taxon>
        <taxon>Vibrionales</taxon>
        <taxon>Vibrionaceae</taxon>
        <taxon>Photobacterium</taxon>
    </lineage>
</organism>
<dbReference type="Pfam" id="PF13310">
    <property type="entry name" value="Virulence_RhuM"/>
    <property type="match status" value="1"/>
</dbReference>
<dbReference type="EMBL" id="PYMK01000024">
    <property type="protein sequence ID" value="PSU25397.1"/>
    <property type="molecule type" value="Genomic_DNA"/>
</dbReference>
<dbReference type="Proteomes" id="UP000240254">
    <property type="component" value="Unassembled WGS sequence"/>
</dbReference>
<evidence type="ECO:0000313" key="2">
    <source>
        <dbReference type="Proteomes" id="UP000240254"/>
    </source>
</evidence>
<dbReference type="RefSeq" id="WP_065176602.1">
    <property type="nucleotide sequence ID" value="NZ_LZFA01000019.1"/>
</dbReference>
<dbReference type="PANTHER" id="PTHR35810">
    <property type="entry name" value="CYTOPLASMIC PROTEIN-RELATED"/>
    <property type="match status" value="1"/>
</dbReference>
<dbReference type="PANTHER" id="PTHR35810:SF1">
    <property type="entry name" value="CYTOPLASMIC PROTEIN"/>
    <property type="match status" value="1"/>
</dbReference>
<accession>A0A2T3IG01</accession>
<name>A0A2T3IG01_9GAMM</name>
<dbReference type="InterPro" id="IPR011204">
    <property type="entry name" value="Virulence_RhuM-like"/>
</dbReference>
<gene>
    <name evidence="1" type="ORF">CTM88_17830</name>
</gene>
<comment type="caution">
    <text evidence="1">The sequence shown here is derived from an EMBL/GenBank/DDBJ whole genome shotgun (WGS) entry which is preliminary data.</text>
</comment>
<dbReference type="OrthoDB" id="9802752at2"/>
<protein>
    <submittedName>
        <fullName evidence="1">Hydroxyacid dehydrogenase</fullName>
    </submittedName>
</protein>